<dbReference type="InterPro" id="IPR046532">
    <property type="entry name" value="DUF6597"/>
</dbReference>
<dbReference type="Gene3D" id="1.10.10.60">
    <property type="entry name" value="Homeodomain-like"/>
    <property type="match status" value="1"/>
</dbReference>
<dbReference type="EMBL" id="FORU01000001">
    <property type="protein sequence ID" value="SFI76360.1"/>
    <property type="molecule type" value="Genomic_DNA"/>
</dbReference>
<evidence type="ECO:0000259" key="4">
    <source>
        <dbReference type="PROSITE" id="PS01124"/>
    </source>
</evidence>
<evidence type="ECO:0000313" key="6">
    <source>
        <dbReference type="Proteomes" id="UP000243887"/>
    </source>
</evidence>
<dbReference type="GO" id="GO:0043565">
    <property type="term" value="F:sequence-specific DNA binding"/>
    <property type="evidence" value="ECO:0007669"/>
    <property type="project" value="InterPro"/>
</dbReference>
<keyword evidence="1" id="KW-0805">Transcription regulation</keyword>
<dbReference type="RefSeq" id="WP_090677438.1">
    <property type="nucleotide sequence ID" value="NZ_FORU01000001.1"/>
</dbReference>
<dbReference type="Proteomes" id="UP000243887">
    <property type="component" value="Unassembled WGS sequence"/>
</dbReference>
<dbReference type="AlphaFoldDB" id="A0A1I3KVF6"/>
<dbReference type="InterPro" id="IPR050204">
    <property type="entry name" value="AraC_XylS_family_regulators"/>
</dbReference>
<name>A0A1I3KVF6_9FLAO</name>
<sequence>MNEGDNNIIFFEKDINHKKRLEYRFPPSETLRLFIKEYMILECNNSMILETLPSTSFSLNYILKGSIHLTHDDGTIINLPKTVSFGITRRFLHFTFSDFVTLFVVIFNPGFASSITEKPLNEFFERFIPMNEFFDRKTNTTILQQLQNKQSHKDMIAIIERFLIGKIVLKERDTIIYDSILKIKEEKGLISIKNMVSELPISRDTFEKRFRHQVGTSPKKYASIVRFRNIFKKSFENKNLTEIALNAGYYDQSHFIKDFKASTGKLPSDYL</sequence>
<dbReference type="SMART" id="SM00342">
    <property type="entry name" value="HTH_ARAC"/>
    <property type="match status" value="1"/>
</dbReference>
<dbReference type="Pfam" id="PF20240">
    <property type="entry name" value="DUF6597"/>
    <property type="match status" value="1"/>
</dbReference>
<evidence type="ECO:0000256" key="3">
    <source>
        <dbReference type="ARBA" id="ARBA00023163"/>
    </source>
</evidence>
<evidence type="ECO:0000313" key="5">
    <source>
        <dbReference type="EMBL" id="SFI76360.1"/>
    </source>
</evidence>
<reference evidence="6" key="1">
    <citation type="submission" date="2016-10" db="EMBL/GenBank/DDBJ databases">
        <authorList>
            <person name="Varghese N."/>
            <person name="Submissions S."/>
        </authorList>
    </citation>
    <scope>NUCLEOTIDE SEQUENCE [LARGE SCALE GENOMIC DNA]</scope>
    <source>
        <strain evidence="6">DSM 26542</strain>
    </source>
</reference>
<dbReference type="GO" id="GO:0003700">
    <property type="term" value="F:DNA-binding transcription factor activity"/>
    <property type="evidence" value="ECO:0007669"/>
    <property type="project" value="InterPro"/>
</dbReference>
<dbReference type="InterPro" id="IPR018060">
    <property type="entry name" value="HTH_AraC"/>
</dbReference>
<dbReference type="PANTHER" id="PTHR46796">
    <property type="entry name" value="HTH-TYPE TRANSCRIPTIONAL ACTIVATOR RHAS-RELATED"/>
    <property type="match status" value="1"/>
</dbReference>
<feature type="domain" description="HTH araC/xylS-type" evidence="4">
    <location>
        <begin position="174"/>
        <end position="271"/>
    </location>
</feature>
<dbReference type="PANTHER" id="PTHR46796:SF13">
    <property type="entry name" value="HTH-TYPE TRANSCRIPTIONAL ACTIVATOR RHAS"/>
    <property type="match status" value="1"/>
</dbReference>
<protein>
    <submittedName>
        <fullName evidence="5">Helix-turn-helix domain-containing protein</fullName>
    </submittedName>
</protein>
<keyword evidence="6" id="KW-1185">Reference proteome</keyword>
<dbReference type="STRING" id="1150112.SAMN04487893_10174"/>
<dbReference type="Pfam" id="PF12833">
    <property type="entry name" value="HTH_18"/>
    <property type="match status" value="1"/>
</dbReference>
<organism evidence="5 6">
    <name type="scientific">Myroides guanonis</name>
    <dbReference type="NCBI Taxonomy" id="1150112"/>
    <lineage>
        <taxon>Bacteria</taxon>
        <taxon>Pseudomonadati</taxon>
        <taxon>Bacteroidota</taxon>
        <taxon>Flavobacteriia</taxon>
        <taxon>Flavobacteriales</taxon>
        <taxon>Flavobacteriaceae</taxon>
        <taxon>Myroides</taxon>
    </lineage>
</organism>
<accession>A0A1I3KVF6</accession>
<dbReference type="PROSITE" id="PS01124">
    <property type="entry name" value="HTH_ARAC_FAMILY_2"/>
    <property type="match status" value="1"/>
</dbReference>
<dbReference type="InterPro" id="IPR009057">
    <property type="entry name" value="Homeodomain-like_sf"/>
</dbReference>
<evidence type="ECO:0000256" key="2">
    <source>
        <dbReference type="ARBA" id="ARBA00023125"/>
    </source>
</evidence>
<dbReference type="OrthoDB" id="323290at2"/>
<keyword evidence="2" id="KW-0238">DNA-binding</keyword>
<dbReference type="SUPFAM" id="SSF46689">
    <property type="entry name" value="Homeodomain-like"/>
    <property type="match status" value="1"/>
</dbReference>
<evidence type="ECO:0000256" key="1">
    <source>
        <dbReference type="ARBA" id="ARBA00023015"/>
    </source>
</evidence>
<gene>
    <name evidence="5" type="ORF">SAMN04487893_10174</name>
</gene>
<proteinExistence type="predicted"/>
<keyword evidence="3" id="KW-0804">Transcription</keyword>